<keyword evidence="1" id="KW-0732">Signal</keyword>
<organism evidence="2 3">
    <name type="scientific">Qipengyuania flava</name>
    <dbReference type="NCBI Taxonomy" id="192812"/>
    <lineage>
        <taxon>Bacteria</taxon>
        <taxon>Pseudomonadati</taxon>
        <taxon>Pseudomonadota</taxon>
        <taxon>Alphaproteobacteria</taxon>
        <taxon>Sphingomonadales</taxon>
        <taxon>Erythrobacteraceae</taxon>
        <taxon>Qipengyuania</taxon>
    </lineage>
</organism>
<evidence type="ECO:0000313" key="2">
    <source>
        <dbReference type="EMBL" id="BBI21227.1"/>
    </source>
</evidence>
<reference evidence="2 3" key="1">
    <citation type="submission" date="2019-01" db="EMBL/GenBank/DDBJ databases">
        <title>Complete genome sequence of Erythrobacter flavus KJ5.</title>
        <authorList>
            <person name="Kanesaki Y."/>
            <person name="Brotosudarmo T."/>
            <person name="Moriuchi R."/>
            <person name="Awai K."/>
        </authorList>
    </citation>
    <scope>NUCLEOTIDE SEQUENCE [LARGE SCALE GENOMIC DNA]</scope>
    <source>
        <strain evidence="2 3">KJ5</strain>
    </source>
</reference>
<feature type="chain" id="PRO_5019338221" description="Lipoprotein" evidence="1">
    <location>
        <begin position="20"/>
        <end position="210"/>
    </location>
</feature>
<evidence type="ECO:0000313" key="3">
    <source>
        <dbReference type="Proteomes" id="UP000290057"/>
    </source>
</evidence>
<evidence type="ECO:0008006" key="4">
    <source>
        <dbReference type="Google" id="ProtNLM"/>
    </source>
</evidence>
<dbReference type="EMBL" id="AP019389">
    <property type="protein sequence ID" value="BBI21227.1"/>
    <property type="molecule type" value="Genomic_DNA"/>
</dbReference>
<evidence type="ECO:0000256" key="1">
    <source>
        <dbReference type="SAM" id="SignalP"/>
    </source>
</evidence>
<keyword evidence="3" id="KW-1185">Reference proteome</keyword>
<name>A0A3T1CJS1_9SPHN</name>
<protein>
    <recommendedName>
        <fullName evidence="4">Lipoprotein</fullName>
    </recommendedName>
</protein>
<dbReference type="AlphaFoldDB" id="A0A3T1CJS1"/>
<feature type="signal peptide" evidence="1">
    <location>
        <begin position="1"/>
        <end position="19"/>
    </location>
</feature>
<proteinExistence type="predicted"/>
<dbReference type="Proteomes" id="UP000290057">
    <property type="component" value="Chromosome"/>
</dbReference>
<dbReference type="RefSeq" id="WP_130586803.1">
    <property type="nucleotide sequence ID" value="NZ_AP019389.1"/>
</dbReference>
<dbReference type="PROSITE" id="PS51257">
    <property type="entry name" value="PROKAR_LIPOPROTEIN"/>
    <property type="match status" value="1"/>
</dbReference>
<gene>
    <name evidence="2" type="ORF">EKJ_20740</name>
</gene>
<accession>A0A3T1CJS1</accession>
<sequence length="210" mass="23280">MRCRTALFLTALITATLGACTPENPREVEAQANMLREASSDPEDCLLLVWSNQRERDVEFDRRHDFVDGGAISCATGTSASRFEAVIATLREAARSGNKARILDQVGLPLLYIDAAGTRRELESRAEVEAVFDDIFDAYMIARLQRLDLSRMSVASEQGGFFDLGALWLVVDRQGGKPRLMTVNRQALDEALDAARDGAERNRGERVPFD</sequence>